<dbReference type="EMBL" id="JARK01001339">
    <property type="protein sequence ID" value="EYC32156.1"/>
    <property type="molecule type" value="Genomic_DNA"/>
</dbReference>
<evidence type="ECO:0000313" key="2">
    <source>
        <dbReference type="Proteomes" id="UP000024635"/>
    </source>
</evidence>
<keyword evidence="2" id="KW-1185">Reference proteome</keyword>
<sequence length="76" mass="8646">MSLRRHIFRNEKAEPTICSCMVDEHRVKRIDGITVPLARTGAQQELIKENHLNLLPVNFRPYLDKGAALRPAILVA</sequence>
<reference evidence="2" key="1">
    <citation type="journal article" date="2015" name="Nat. Genet.">
        <title>The genome and transcriptome of the zoonotic hookworm Ancylostoma ceylanicum identify infection-specific gene families.</title>
        <authorList>
            <person name="Schwarz E.M."/>
            <person name="Hu Y."/>
            <person name="Antoshechkin I."/>
            <person name="Miller M.M."/>
            <person name="Sternberg P.W."/>
            <person name="Aroian R.V."/>
        </authorList>
    </citation>
    <scope>NUCLEOTIDE SEQUENCE</scope>
    <source>
        <strain evidence="2">HY135</strain>
    </source>
</reference>
<accession>A0A016VXW4</accession>
<dbReference type="Proteomes" id="UP000024635">
    <property type="component" value="Unassembled WGS sequence"/>
</dbReference>
<proteinExistence type="predicted"/>
<gene>
    <name evidence="1" type="primary">Acey_s0003.g1431</name>
    <name evidence="1" type="ORF">Y032_0003g1431</name>
</gene>
<name>A0A016VXW4_9BILA</name>
<protein>
    <submittedName>
        <fullName evidence="1">Uncharacterized protein</fullName>
    </submittedName>
</protein>
<dbReference type="AlphaFoldDB" id="A0A016VXW4"/>
<organism evidence="1 2">
    <name type="scientific">Ancylostoma ceylanicum</name>
    <dbReference type="NCBI Taxonomy" id="53326"/>
    <lineage>
        <taxon>Eukaryota</taxon>
        <taxon>Metazoa</taxon>
        <taxon>Ecdysozoa</taxon>
        <taxon>Nematoda</taxon>
        <taxon>Chromadorea</taxon>
        <taxon>Rhabditida</taxon>
        <taxon>Rhabditina</taxon>
        <taxon>Rhabditomorpha</taxon>
        <taxon>Strongyloidea</taxon>
        <taxon>Ancylostomatidae</taxon>
        <taxon>Ancylostomatinae</taxon>
        <taxon>Ancylostoma</taxon>
    </lineage>
</organism>
<comment type="caution">
    <text evidence="1">The sequence shown here is derived from an EMBL/GenBank/DDBJ whole genome shotgun (WGS) entry which is preliminary data.</text>
</comment>
<evidence type="ECO:0000313" key="1">
    <source>
        <dbReference type="EMBL" id="EYC32156.1"/>
    </source>
</evidence>